<evidence type="ECO:0000313" key="3">
    <source>
        <dbReference type="EMBL" id="KAL2611316.1"/>
    </source>
</evidence>
<evidence type="ECO:0000256" key="1">
    <source>
        <dbReference type="SAM" id="MobiDB-lite"/>
    </source>
</evidence>
<name>A0ABD1XQX0_9MARC</name>
<evidence type="ECO:0000313" key="4">
    <source>
        <dbReference type="Proteomes" id="UP001605036"/>
    </source>
</evidence>
<comment type="caution">
    <text evidence="3">The sequence shown here is derived from an EMBL/GenBank/DDBJ whole genome shotgun (WGS) entry which is preliminary data.</text>
</comment>
<dbReference type="AlphaFoldDB" id="A0ABD1XQX0"/>
<feature type="region of interest" description="Disordered" evidence="1">
    <location>
        <begin position="201"/>
        <end position="298"/>
    </location>
</feature>
<dbReference type="Proteomes" id="UP001605036">
    <property type="component" value="Unassembled WGS sequence"/>
</dbReference>
<protein>
    <submittedName>
        <fullName evidence="3">Uncharacterized protein</fullName>
    </submittedName>
</protein>
<feature type="compositionally biased region" description="Polar residues" evidence="1">
    <location>
        <begin position="248"/>
        <end position="262"/>
    </location>
</feature>
<organism evidence="3 4">
    <name type="scientific">Riccia fluitans</name>
    <dbReference type="NCBI Taxonomy" id="41844"/>
    <lineage>
        <taxon>Eukaryota</taxon>
        <taxon>Viridiplantae</taxon>
        <taxon>Streptophyta</taxon>
        <taxon>Embryophyta</taxon>
        <taxon>Marchantiophyta</taxon>
        <taxon>Marchantiopsida</taxon>
        <taxon>Marchantiidae</taxon>
        <taxon>Marchantiales</taxon>
        <taxon>Ricciaceae</taxon>
        <taxon>Riccia</taxon>
    </lineage>
</organism>
<keyword evidence="2" id="KW-1133">Transmembrane helix</keyword>
<proteinExistence type="predicted"/>
<feature type="compositionally biased region" description="Polar residues" evidence="1">
    <location>
        <begin position="207"/>
        <end position="221"/>
    </location>
</feature>
<keyword evidence="2" id="KW-0812">Transmembrane</keyword>
<reference evidence="3 4" key="1">
    <citation type="submission" date="2024-09" db="EMBL/GenBank/DDBJ databases">
        <title>Chromosome-scale assembly of Riccia fluitans.</title>
        <authorList>
            <person name="Paukszto L."/>
            <person name="Sawicki J."/>
            <person name="Karawczyk K."/>
            <person name="Piernik-Szablinska J."/>
            <person name="Szczecinska M."/>
            <person name="Mazdziarz M."/>
        </authorList>
    </citation>
    <scope>NUCLEOTIDE SEQUENCE [LARGE SCALE GENOMIC DNA]</scope>
    <source>
        <strain evidence="3">Rf_01</strain>
        <tissue evidence="3">Aerial parts of the thallus</tissue>
    </source>
</reference>
<keyword evidence="4" id="KW-1185">Reference proteome</keyword>
<gene>
    <name evidence="3" type="ORF">R1flu_023008</name>
</gene>
<accession>A0ABD1XQX0</accession>
<keyword evidence="2" id="KW-0472">Membrane</keyword>
<sequence length="443" mass="49927">MSRILPMSRVNVLQERETFVNVSSKFRTDLKRQNLQRSRAKYFSPPKKPWDFSSFSQPKRLWDTSPPYRRGACSTLHVPISPGLEQSVTLLSIALVRDSQALEVQKESVLSSVSKEANSDSNNEIRTICGLCPDNRGIGRQRWHENALYQENPTEAKPTVSKKSNHQVKVNIHVSSPKIHPPWLEESKSIPNQDVKDAQIPYPTWFEGSNPSPKNSTQCHSRPSRLKGSKTVSKTSSRDELRSLAAAKTSSPRAYRSENSSPKLADQDDGKLSGSALSGDDGCEEENKVMEPNQKGMNQRELTELENLKVQMLLLCEKLALHIMRRELGKYGVAEGISSTKDGKISKVIGDLENVLVKKVVDADDAADEGRLGKVEQKTLPPKCSLGENGEKKQQQQGVLTDGYRWQVWRASLCIIVQILFWYFIMIRPVFRCIRTLRFLPPT</sequence>
<dbReference type="EMBL" id="JBHFFA010000007">
    <property type="protein sequence ID" value="KAL2611316.1"/>
    <property type="molecule type" value="Genomic_DNA"/>
</dbReference>
<evidence type="ECO:0000256" key="2">
    <source>
        <dbReference type="SAM" id="Phobius"/>
    </source>
</evidence>
<feature type="transmembrane region" description="Helical" evidence="2">
    <location>
        <begin position="406"/>
        <end position="425"/>
    </location>
</feature>